<evidence type="ECO:0000313" key="2">
    <source>
        <dbReference type="EMBL" id="GCE36808.1"/>
    </source>
</evidence>
<evidence type="ECO:0000313" key="3">
    <source>
        <dbReference type="Proteomes" id="UP000287519"/>
    </source>
</evidence>
<sequence length="172" mass="18833">MAVVDDKRQDMGSRSDNDGVSIADRIVGSWELVDYSTTSDTGKVGYPLGPEASGLIIYSADGFMSAQIMRPDRTLYRSPNVHSGEMSERSDAAGGYLAYSGPYRVDEGNSVVWHEMAVSLYPNWIGDIQKRFVRFAGDHMTLSSDPLVFRTTTLSPALVWRRTTPGTGRAAS</sequence>
<dbReference type="InterPro" id="IPR024311">
    <property type="entry name" value="Lipocalin-like"/>
</dbReference>
<comment type="caution">
    <text evidence="2">The sequence shown here is derived from an EMBL/GenBank/DDBJ whole genome shotgun (WGS) entry which is preliminary data.</text>
</comment>
<name>A0A402BZM9_RHOWR</name>
<reference evidence="2 3" key="1">
    <citation type="submission" date="2018-11" db="EMBL/GenBank/DDBJ databases">
        <title>Microbial catabolism of amino acid.</title>
        <authorList>
            <person name="Hibi M."/>
            <person name="Ogawa J."/>
        </authorList>
    </citation>
    <scope>NUCLEOTIDE SEQUENCE [LARGE SCALE GENOMIC DNA]</scope>
    <source>
        <strain evidence="2 3">C31-06</strain>
    </source>
</reference>
<dbReference type="EMBL" id="BHYM01000005">
    <property type="protein sequence ID" value="GCE36808.1"/>
    <property type="molecule type" value="Genomic_DNA"/>
</dbReference>
<dbReference type="AlphaFoldDB" id="A0A402BZM9"/>
<dbReference type="Proteomes" id="UP000287519">
    <property type="component" value="Unassembled WGS sequence"/>
</dbReference>
<protein>
    <recommendedName>
        <fullName evidence="1">Lipocalin-like domain-containing protein</fullName>
    </recommendedName>
</protein>
<gene>
    <name evidence="2" type="ORF">Rhow_005808</name>
</gene>
<feature type="domain" description="Lipocalin-like" evidence="1">
    <location>
        <begin position="27"/>
        <end position="162"/>
    </location>
</feature>
<organism evidence="2 3">
    <name type="scientific">Rhodococcus wratislaviensis</name>
    <name type="common">Tsukamurella wratislaviensis</name>
    <dbReference type="NCBI Taxonomy" id="44752"/>
    <lineage>
        <taxon>Bacteria</taxon>
        <taxon>Bacillati</taxon>
        <taxon>Actinomycetota</taxon>
        <taxon>Actinomycetes</taxon>
        <taxon>Mycobacteriales</taxon>
        <taxon>Nocardiaceae</taxon>
        <taxon>Rhodococcus</taxon>
    </lineage>
</organism>
<accession>A0A402BZM9</accession>
<proteinExistence type="predicted"/>
<dbReference type="Pfam" id="PF13924">
    <property type="entry name" value="Lipocalin_5"/>
    <property type="match status" value="1"/>
</dbReference>
<evidence type="ECO:0000259" key="1">
    <source>
        <dbReference type="Pfam" id="PF13924"/>
    </source>
</evidence>
<dbReference type="RefSeq" id="WP_225857899.1">
    <property type="nucleotide sequence ID" value="NZ_BHYM01000005.1"/>
</dbReference>
<keyword evidence="3" id="KW-1185">Reference proteome</keyword>